<name>A0A7S5RHD0_9CAUD</name>
<protein>
    <submittedName>
        <fullName evidence="1">Uncharacterized protein</fullName>
    </submittedName>
</protein>
<sequence>MADNMSVTPGNGATIAADDVGGVLYQRIKVAIGADGAAADLTFGQQTKTASLPVVLASNQDTLPVNQTSSAKDVALTITRPADMNAYAANDVVGGPLTFAAVRSAAGALLVTGTQLELDIASVPAGMTSFRLYLYSATPGSAVADNGAFVFDATDRPSFLGYVDLGTPVLIGSTLYVEVNNIGKQIRTTGTDLFAYLVTAGAYTPAANSEVYKVTLHTIEV</sequence>
<reference evidence="1 2" key="1">
    <citation type="submission" date="2020-01" db="EMBL/GenBank/DDBJ databases">
        <title>Patterns of diversity and host range of bacteriophage communities associated with bean-nodulatin bacteria.</title>
        <authorList>
            <person name="Vann Cauwenberghe J."/>
            <person name="Santamaria R.I."/>
            <person name="Bustos P."/>
            <person name="Juarez S."/>
            <person name="Gonzalez V."/>
        </authorList>
    </citation>
    <scope>NUCLEOTIDE SEQUENCE [LARGE SCALE GENOMIC DNA]</scope>
    <source>
        <strain evidence="2">RHph</strain>
    </source>
</reference>
<proteinExistence type="predicted"/>
<keyword evidence="2" id="KW-1185">Reference proteome</keyword>
<organism evidence="1 2">
    <name type="scientific">Rhizobium phage RHph_Y65</name>
    <dbReference type="NCBI Taxonomy" id="2509785"/>
    <lineage>
        <taxon>Viruses</taxon>
        <taxon>Duplodnaviria</taxon>
        <taxon>Heunggongvirae</taxon>
        <taxon>Uroviricota</taxon>
        <taxon>Caudoviricetes</taxon>
        <taxon>Kleczkowskaviridae</taxon>
        <taxon>Cuauhnahuacvirus</taxon>
        <taxon>Cuauhnahuacvirus Y65</taxon>
    </lineage>
</organism>
<dbReference type="EMBL" id="MN988525">
    <property type="protein sequence ID" value="QIG72874.1"/>
    <property type="molecule type" value="Genomic_DNA"/>
</dbReference>
<dbReference type="Proteomes" id="UP000655883">
    <property type="component" value="Segment"/>
</dbReference>
<evidence type="ECO:0000313" key="1">
    <source>
        <dbReference type="EMBL" id="QIG72874.1"/>
    </source>
</evidence>
<evidence type="ECO:0000313" key="2">
    <source>
        <dbReference type="Proteomes" id="UP000655883"/>
    </source>
</evidence>
<gene>
    <name evidence="1" type="ORF">EVB97_336</name>
</gene>
<accession>A0A7S5RHD0</accession>